<dbReference type="Pfam" id="PF01810">
    <property type="entry name" value="LysE"/>
    <property type="match status" value="1"/>
</dbReference>
<dbReference type="GO" id="GO:0005886">
    <property type="term" value="C:plasma membrane"/>
    <property type="evidence" value="ECO:0007669"/>
    <property type="project" value="UniProtKB-SubCell"/>
</dbReference>
<gene>
    <name evidence="7" type="ORF">DI551_12270</name>
</gene>
<keyword evidence="4 6" id="KW-1133">Transmembrane helix</keyword>
<dbReference type="Proteomes" id="UP000249417">
    <property type="component" value="Unassembled WGS sequence"/>
</dbReference>
<evidence type="ECO:0000256" key="6">
    <source>
        <dbReference type="SAM" id="Phobius"/>
    </source>
</evidence>
<dbReference type="AlphaFoldDB" id="A0A2W5PWC5"/>
<organism evidence="7 8">
    <name type="scientific">Micavibrio aeruginosavorus</name>
    <dbReference type="NCBI Taxonomy" id="349221"/>
    <lineage>
        <taxon>Bacteria</taxon>
        <taxon>Pseudomonadati</taxon>
        <taxon>Bdellovibrionota</taxon>
        <taxon>Bdellovibrionia</taxon>
        <taxon>Bdellovibrionales</taxon>
        <taxon>Pseudobdellovibrionaceae</taxon>
        <taxon>Micavibrio</taxon>
    </lineage>
</organism>
<evidence type="ECO:0000256" key="3">
    <source>
        <dbReference type="ARBA" id="ARBA00022692"/>
    </source>
</evidence>
<feature type="transmembrane region" description="Helical" evidence="6">
    <location>
        <begin position="72"/>
        <end position="90"/>
    </location>
</feature>
<dbReference type="GO" id="GO:0015171">
    <property type="term" value="F:amino acid transmembrane transporter activity"/>
    <property type="evidence" value="ECO:0007669"/>
    <property type="project" value="TreeGrafter"/>
</dbReference>
<comment type="subcellular location">
    <subcellularLocation>
        <location evidence="1">Cell membrane</location>
        <topology evidence="1">Multi-pass membrane protein</topology>
    </subcellularLocation>
</comment>
<evidence type="ECO:0000313" key="7">
    <source>
        <dbReference type="EMBL" id="PZQ43370.1"/>
    </source>
</evidence>
<evidence type="ECO:0008006" key="9">
    <source>
        <dbReference type="Google" id="ProtNLM"/>
    </source>
</evidence>
<keyword evidence="3 6" id="KW-0812">Transmembrane</keyword>
<feature type="transmembrane region" description="Helical" evidence="6">
    <location>
        <begin position="153"/>
        <end position="176"/>
    </location>
</feature>
<feature type="transmembrane region" description="Helical" evidence="6">
    <location>
        <begin position="6"/>
        <end position="30"/>
    </location>
</feature>
<sequence length="209" mass="22493">MDPFFSNWLLLIAVFSVAVISPGPDFVMAVRNSVKYSRKAGIFTAIGFGIGVGFHVTYCLAGLAIIISQSVIVFNILKWIGAAYLFYVGIKALRSNGFEASEAGEESAADMTAMEALRSGIITNLFNPKATLFFLALFTQILSPDITVGAKIIYGLTCVAMTMIWFSIVATVLTTPRIRAVFLKASKWVDRACGGVFVALGLKLAATKL</sequence>
<reference evidence="7 8" key="1">
    <citation type="submission" date="2017-08" db="EMBL/GenBank/DDBJ databases">
        <title>Infants hospitalized years apart are colonized by the same room-sourced microbial strains.</title>
        <authorList>
            <person name="Brooks B."/>
            <person name="Olm M.R."/>
            <person name="Firek B.A."/>
            <person name="Baker R."/>
            <person name="Thomas B.C."/>
            <person name="Morowitz M.J."/>
            <person name="Banfield J.F."/>
        </authorList>
    </citation>
    <scope>NUCLEOTIDE SEQUENCE [LARGE SCALE GENOMIC DNA]</scope>
    <source>
        <strain evidence="7">S2_005_002_R2_29</strain>
    </source>
</reference>
<protein>
    <recommendedName>
        <fullName evidence="9">Amino acid transporter</fullName>
    </recommendedName>
</protein>
<accession>A0A2W5PWC5</accession>
<evidence type="ECO:0000256" key="1">
    <source>
        <dbReference type="ARBA" id="ARBA00004651"/>
    </source>
</evidence>
<feature type="transmembrane region" description="Helical" evidence="6">
    <location>
        <begin position="42"/>
        <end position="66"/>
    </location>
</feature>
<evidence type="ECO:0000256" key="4">
    <source>
        <dbReference type="ARBA" id="ARBA00022989"/>
    </source>
</evidence>
<dbReference type="PIRSF" id="PIRSF006324">
    <property type="entry name" value="LeuE"/>
    <property type="match status" value="1"/>
</dbReference>
<name>A0A2W5PWC5_9BACT</name>
<dbReference type="PANTHER" id="PTHR30086">
    <property type="entry name" value="ARGININE EXPORTER PROTEIN ARGO"/>
    <property type="match status" value="1"/>
</dbReference>
<proteinExistence type="predicted"/>
<comment type="caution">
    <text evidence="7">The sequence shown here is derived from an EMBL/GenBank/DDBJ whole genome shotgun (WGS) entry which is preliminary data.</text>
</comment>
<dbReference type="InterPro" id="IPR001123">
    <property type="entry name" value="LeuE-type"/>
</dbReference>
<dbReference type="EMBL" id="QFQB01000160">
    <property type="protein sequence ID" value="PZQ43370.1"/>
    <property type="molecule type" value="Genomic_DNA"/>
</dbReference>
<dbReference type="PANTHER" id="PTHR30086:SF20">
    <property type="entry name" value="ARGININE EXPORTER PROTEIN ARGO-RELATED"/>
    <property type="match status" value="1"/>
</dbReference>
<keyword evidence="2" id="KW-1003">Cell membrane</keyword>
<evidence type="ECO:0000256" key="5">
    <source>
        <dbReference type="ARBA" id="ARBA00023136"/>
    </source>
</evidence>
<keyword evidence="5 6" id="KW-0472">Membrane</keyword>
<feature type="transmembrane region" description="Helical" evidence="6">
    <location>
        <begin position="121"/>
        <end position="141"/>
    </location>
</feature>
<evidence type="ECO:0000256" key="2">
    <source>
        <dbReference type="ARBA" id="ARBA00022475"/>
    </source>
</evidence>
<evidence type="ECO:0000313" key="8">
    <source>
        <dbReference type="Proteomes" id="UP000249417"/>
    </source>
</evidence>